<organism evidence="2 3">
    <name type="scientific">Quercus lobata</name>
    <name type="common">Valley oak</name>
    <dbReference type="NCBI Taxonomy" id="97700"/>
    <lineage>
        <taxon>Eukaryota</taxon>
        <taxon>Viridiplantae</taxon>
        <taxon>Streptophyta</taxon>
        <taxon>Embryophyta</taxon>
        <taxon>Tracheophyta</taxon>
        <taxon>Spermatophyta</taxon>
        <taxon>Magnoliopsida</taxon>
        <taxon>eudicotyledons</taxon>
        <taxon>Gunneridae</taxon>
        <taxon>Pentapetalae</taxon>
        <taxon>rosids</taxon>
        <taxon>fabids</taxon>
        <taxon>Fagales</taxon>
        <taxon>Fagaceae</taxon>
        <taxon>Quercus</taxon>
    </lineage>
</organism>
<feature type="compositionally biased region" description="Acidic residues" evidence="1">
    <location>
        <begin position="22"/>
        <end position="33"/>
    </location>
</feature>
<evidence type="ECO:0000313" key="3">
    <source>
        <dbReference type="Proteomes" id="UP000594261"/>
    </source>
</evidence>
<name>A0A7N2N5X0_QUELO</name>
<reference evidence="2" key="2">
    <citation type="submission" date="2021-01" db="UniProtKB">
        <authorList>
            <consortium name="EnsemblPlants"/>
        </authorList>
    </citation>
    <scope>IDENTIFICATION</scope>
</reference>
<keyword evidence="3" id="KW-1185">Reference proteome</keyword>
<dbReference type="AlphaFoldDB" id="A0A7N2N5X0"/>
<evidence type="ECO:0000313" key="2">
    <source>
        <dbReference type="EnsemblPlants" id="QL12p036313:mrna"/>
    </source>
</evidence>
<accession>A0A7N2N5X0</accession>
<sequence length="67" mass="7452">MNVGINGVETKRVKFSLPNSASEEEVVGDEEYEDAKATWDDDEVKDPRANTKCEETATISSKSKIMQ</sequence>
<protein>
    <submittedName>
        <fullName evidence="2">Uncharacterized protein</fullName>
    </submittedName>
</protein>
<proteinExistence type="predicted"/>
<feature type="compositionally biased region" description="Basic and acidic residues" evidence="1">
    <location>
        <begin position="34"/>
        <end position="48"/>
    </location>
</feature>
<dbReference type="EnsemblPlants" id="QL12p036313:mrna">
    <property type="protein sequence ID" value="QL12p036313:mrna"/>
    <property type="gene ID" value="QL12p036313"/>
</dbReference>
<evidence type="ECO:0000256" key="1">
    <source>
        <dbReference type="SAM" id="MobiDB-lite"/>
    </source>
</evidence>
<feature type="region of interest" description="Disordered" evidence="1">
    <location>
        <begin position="22"/>
        <end position="48"/>
    </location>
</feature>
<reference evidence="2 3" key="1">
    <citation type="journal article" date="2016" name="G3 (Bethesda)">
        <title>First Draft Assembly and Annotation of the Genome of a California Endemic Oak Quercus lobata Nee (Fagaceae).</title>
        <authorList>
            <person name="Sork V.L."/>
            <person name="Fitz-Gibbon S.T."/>
            <person name="Puiu D."/>
            <person name="Crepeau M."/>
            <person name="Gugger P.F."/>
            <person name="Sherman R."/>
            <person name="Stevens K."/>
            <person name="Langley C.H."/>
            <person name="Pellegrini M."/>
            <person name="Salzberg S.L."/>
        </authorList>
    </citation>
    <scope>NUCLEOTIDE SEQUENCE [LARGE SCALE GENOMIC DNA]</scope>
    <source>
        <strain evidence="2 3">cv. SW786</strain>
    </source>
</reference>
<dbReference type="Proteomes" id="UP000594261">
    <property type="component" value="Chromosome 12"/>
</dbReference>
<dbReference type="Gramene" id="QL12p036313:mrna">
    <property type="protein sequence ID" value="QL12p036313:mrna"/>
    <property type="gene ID" value="QL12p036313"/>
</dbReference>
<dbReference type="InParanoid" id="A0A7N2N5X0"/>
<dbReference type="EMBL" id="LRBV02000012">
    <property type="status" value="NOT_ANNOTATED_CDS"/>
    <property type="molecule type" value="Genomic_DNA"/>
</dbReference>